<proteinExistence type="predicted"/>
<keyword evidence="4" id="KW-0732">Signal</keyword>
<keyword evidence="2" id="KW-0677">Repeat</keyword>
<feature type="region of interest" description="Disordered" evidence="3">
    <location>
        <begin position="325"/>
        <end position="363"/>
    </location>
</feature>
<gene>
    <name evidence="6" type="ORF">T459_16355</name>
</gene>
<dbReference type="InterPro" id="IPR013210">
    <property type="entry name" value="LRR_N_plant-typ"/>
</dbReference>
<organism evidence="6 7">
    <name type="scientific">Capsicum annuum</name>
    <name type="common">Capsicum pepper</name>
    <dbReference type="NCBI Taxonomy" id="4072"/>
    <lineage>
        <taxon>Eukaryota</taxon>
        <taxon>Viridiplantae</taxon>
        <taxon>Streptophyta</taxon>
        <taxon>Embryophyta</taxon>
        <taxon>Tracheophyta</taxon>
        <taxon>Spermatophyta</taxon>
        <taxon>Magnoliopsida</taxon>
        <taxon>eudicotyledons</taxon>
        <taxon>Gunneridae</taxon>
        <taxon>Pentapetalae</taxon>
        <taxon>asterids</taxon>
        <taxon>lamiids</taxon>
        <taxon>Solanales</taxon>
        <taxon>Solanaceae</taxon>
        <taxon>Solanoideae</taxon>
        <taxon>Capsiceae</taxon>
        <taxon>Capsicum</taxon>
    </lineage>
</organism>
<feature type="signal peptide" evidence="4">
    <location>
        <begin position="1"/>
        <end position="25"/>
    </location>
</feature>
<dbReference type="EMBL" id="AYRZ02000006">
    <property type="protein sequence ID" value="PHT78303.1"/>
    <property type="molecule type" value="Genomic_DNA"/>
</dbReference>
<keyword evidence="1" id="KW-0433">Leucine-rich repeat</keyword>
<keyword evidence="7" id="KW-1185">Reference proteome</keyword>
<evidence type="ECO:0000313" key="6">
    <source>
        <dbReference type="EMBL" id="PHT78303.1"/>
    </source>
</evidence>
<reference evidence="6 7" key="1">
    <citation type="journal article" date="2014" name="Nat. Genet.">
        <title>Genome sequence of the hot pepper provides insights into the evolution of pungency in Capsicum species.</title>
        <authorList>
            <person name="Kim S."/>
            <person name="Park M."/>
            <person name="Yeom S.I."/>
            <person name="Kim Y.M."/>
            <person name="Lee J.M."/>
            <person name="Lee H.A."/>
            <person name="Seo E."/>
            <person name="Choi J."/>
            <person name="Cheong K."/>
            <person name="Kim K.T."/>
            <person name="Jung K."/>
            <person name="Lee G.W."/>
            <person name="Oh S.K."/>
            <person name="Bae C."/>
            <person name="Kim S.B."/>
            <person name="Lee H.Y."/>
            <person name="Kim S.Y."/>
            <person name="Kim M.S."/>
            <person name="Kang B.C."/>
            <person name="Jo Y.D."/>
            <person name="Yang H.B."/>
            <person name="Jeong H.J."/>
            <person name="Kang W.H."/>
            <person name="Kwon J.K."/>
            <person name="Shin C."/>
            <person name="Lim J.Y."/>
            <person name="Park J.H."/>
            <person name="Huh J.H."/>
            <person name="Kim J.S."/>
            <person name="Kim B.D."/>
            <person name="Cohen O."/>
            <person name="Paran I."/>
            <person name="Suh M.C."/>
            <person name="Lee S.B."/>
            <person name="Kim Y.K."/>
            <person name="Shin Y."/>
            <person name="Noh S.J."/>
            <person name="Park J."/>
            <person name="Seo Y.S."/>
            <person name="Kwon S.Y."/>
            <person name="Kim H.A."/>
            <person name="Park J.M."/>
            <person name="Kim H.J."/>
            <person name="Choi S.B."/>
            <person name="Bosland P.W."/>
            <person name="Reeves G."/>
            <person name="Jo S.H."/>
            <person name="Lee B.W."/>
            <person name="Cho H.T."/>
            <person name="Choi H.S."/>
            <person name="Lee M.S."/>
            <person name="Yu Y."/>
            <person name="Do Choi Y."/>
            <person name="Park B.S."/>
            <person name="van Deynze A."/>
            <person name="Ashrafi H."/>
            <person name="Hill T."/>
            <person name="Kim W.T."/>
            <person name="Pai H.S."/>
            <person name="Ahn H.K."/>
            <person name="Yeam I."/>
            <person name="Giovannoni J.J."/>
            <person name="Rose J.K."/>
            <person name="Sorensen I."/>
            <person name="Lee S.J."/>
            <person name="Kim R.W."/>
            <person name="Choi I.Y."/>
            <person name="Choi B.S."/>
            <person name="Lim J.S."/>
            <person name="Lee Y.H."/>
            <person name="Choi D."/>
        </authorList>
    </citation>
    <scope>NUCLEOTIDE SEQUENCE [LARGE SCALE GENOMIC DNA]</scope>
    <source>
        <strain evidence="7">cv. CM334</strain>
    </source>
</reference>
<sequence>MKLQDLHATIVLLLPLLAVLPRVVANLNSDKQSLLQFAASVPHLRKLNWDSALPICNTWIGITCNKDGTRVDAIHLSSVGLFGHIPANSIGKLDALKVLSLRANNLNGNLLYDILSILLSTLSTFNIITSLFNSLSGAIPNFDSSRLSLLNLSYDMLNGSVPYSLKNFPLSSFVGNSNLSGTPLSSCSSSSPSHKGATSVIFLLVLLISSWYLNKKVQATTPAAQATTSSRSSMRGSILVGHCYAQLVTAGTPLRSKPPLRVTVQHAASHADRSSLVTATPSWSWSRPPLLECRPPLQVTVQRAAPHVDRSSLITAGTPLGFRPPLLARRPPLRVTSPTRGTLNESTNVINQTGEPNPKDWPD</sequence>
<dbReference type="Gene3D" id="3.80.10.10">
    <property type="entry name" value="Ribonuclease Inhibitor"/>
    <property type="match status" value="1"/>
</dbReference>
<evidence type="ECO:0000256" key="2">
    <source>
        <dbReference type="ARBA" id="ARBA00022737"/>
    </source>
</evidence>
<feature type="compositionally biased region" description="Low complexity" evidence="3">
    <location>
        <begin position="325"/>
        <end position="334"/>
    </location>
</feature>
<evidence type="ECO:0000259" key="5">
    <source>
        <dbReference type="Pfam" id="PF08263"/>
    </source>
</evidence>
<feature type="domain" description="Leucine-rich repeat-containing N-terminal plant-type" evidence="5">
    <location>
        <begin position="27"/>
        <end position="65"/>
    </location>
</feature>
<evidence type="ECO:0000256" key="4">
    <source>
        <dbReference type="SAM" id="SignalP"/>
    </source>
</evidence>
<accession>A0A2G2Z8G9</accession>
<dbReference type="Gramene" id="PHT78303">
    <property type="protein sequence ID" value="PHT78303"/>
    <property type="gene ID" value="T459_16355"/>
</dbReference>
<reference evidence="6 7" key="2">
    <citation type="journal article" date="2017" name="Genome Biol.">
        <title>New reference genome sequences of hot pepper reveal the massive evolution of plant disease-resistance genes by retroduplication.</title>
        <authorList>
            <person name="Kim S."/>
            <person name="Park J."/>
            <person name="Yeom S.I."/>
            <person name="Kim Y.M."/>
            <person name="Seo E."/>
            <person name="Kim K.T."/>
            <person name="Kim M.S."/>
            <person name="Lee J.M."/>
            <person name="Cheong K."/>
            <person name="Shin H.S."/>
            <person name="Kim S.B."/>
            <person name="Han K."/>
            <person name="Lee J."/>
            <person name="Park M."/>
            <person name="Lee H.A."/>
            <person name="Lee H.Y."/>
            <person name="Lee Y."/>
            <person name="Oh S."/>
            <person name="Lee J.H."/>
            <person name="Choi E."/>
            <person name="Choi E."/>
            <person name="Lee S.E."/>
            <person name="Jeon J."/>
            <person name="Kim H."/>
            <person name="Choi G."/>
            <person name="Song H."/>
            <person name="Lee J."/>
            <person name="Lee S.C."/>
            <person name="Kwon J.K."/>
            <person name="Lee H.Y."/>
            <person name="Koo N."/>
            <person name="Hong Y."/>
            <person name="Kim R.W."/>
            <person name="Kang W.H."/>
            <person name="Huh J.H."/>
            <person name="Kang B.C."/>
            <person name="Yang T.J."/>
            <person name="Lee Y.H."/>
            <person name="Bennetzen J.L."/>
            <person name="Choi D."/>
        </authorList>
    </citation>
    <scope>NUCLEOTIDE SEQUENCE [LARGE SCALE GENOMIC DNA]</scope>
    <source>
        <strain evidence="7">cv. CM334</strain>
    </source>
</reference>
<feature type="non-terminal residue" evidence="6">
    <location>
        <position position="363"/>
    </location>
</feature>
<dbReference type="Pfam" id="PF08263">
    <property type="entry name" value="LRRNT_2"/>
    <property type="match status" value="1"/>
</dbReference>
<dbReference type="PANTHER" id="PTHR48010">
    <property type="entry name" value="OS05G0588300 PROTEIN"/>
    <property type="match status" value="1"/>
</dbReference>
<dbReference type="AlphaFoldDB" id="A0A2G2Z8G9"/>
<dbReference type="PANTHER" id="PTHR48010:SF71">
    <property type="entry name" value="PROTEIN KINASE DOMAIN-CONTAINING PROTEIN"/>
    <property type="match status" value="1"/>
</dbReference>
<evidence type="ECO:0000256" key="1">
    <source>
        <dbReference type="ARBA" id="ARBA00022614"/>
    </source>
</evidence>
<dbReference type="InterPro" id="IPR032675">
    <property type="entry name" value="LRR_dom_sf"/>
</dbReference>
<dbReference type="InterPro" id="IPR050994">
    <property type="entry name" value="At_inactive_RLKs"/>
</dbReference>
<comment type="caution">
    <text evidence="6">The sequence shown here is derived from an EMBL/GenBank/DDBJ whole genome shotgun (WGS) entry which is preliminary data.</text>
</comment>
<evidence type="ECO:0000256" key="3">
    <source>
        <dbReference type="SAM" id="MobiDB-lite"/>
    </source>
</evidence>
<dbReference type="SUPFAM" id="SSF52058">
    <property type="entry name" value="L domain-like"/>
    <property type="match status" value="1"/>
</dbReference>
<feature type="compositionally biased region" description="Polar residues" evidence="3">
    <location>
        <begin position="336"/>
        <end position="355"/>
    </location>
</feature>
<evidence type="ECO:0000313" key="7">
    <source>
        <dbReference type="Proteomes" id="UP000222542"/>
    </source>
</evidence>
<feature type="chain" id="PRO_5013901810" description="Leucine-rich repeat-containing N-terminal plant-type domain-containing protein" evidence="4">
    <location>
        <begin position="26"/>
        <end position="363"/>
    </location>
</feature>
<name>A0A2G2Z8G9_CAPAN</name>
<dbReference type="Proteomes" id="UP000222542">
    <property type="component" value="Unassembled WGS sequence"/>
</dbReference>
<protein>
    <recommendedName>
        <fullName evidence="5">Leucine-rich repeat-containing N-terminal plant-type domain-containing protein</fullName>
    </recommendedName>
</protein>